<comment type="caution">
    <text evidence="1">The sequence shown here is derived from an EMBL/GenBank/DDBJ whole genome shotgun (WGS) entry which is preliminary data.</text>
</comment>
<protein>
    <submittedName>
        <fullName evidence="1">Uncharacterized protein</fullName>
    </submittedName>
</protein>
<feature type="non-terminal residue" evidence="1">
    <location>
        <position position="149"/>
    </location>
</feature>
<dbReference type="Proteomes" id="UP000709295">
    <property type="component" value="Unassembled WGS sequence"/>
</dbReference>
<sequence length="149" mass="16999">WRCNGDTTAATRRCHHDACAARRHQERRHHRNVCLKRRGAGPCRNSRRNLLLPITAISAASTLKRDVFGFFLPHRRSGVGPTFVAQPEMEKFYENACVSRWAGVVLSKRNQSKGERCQRHLAMPAFDQASCHIECRWQFNLCLGGLLEA</sequence>
<name>A0A8J5J8F2_9STRA</name>
<organism evidence="1 2">
    <name type="scientific">Phytophthora aleatoria</name>
    <dbReference type="NCBI Taxonomy" id="2496075"/>
    <lineage>
        <taxon>Eukaryota</taxon>
        <taxon>Sar</taxon>
        <taxon>Stramenopiles</taxon>
        <taxon>Oomycota</taxon>
        <taxon>Peronosporomycetes</taxon>
        <taxon>Peronosporales</taxon>
        <taxon>Peronosporaceae</taxon>
        <taxon>Phytophthora</taxon>
    </lineage>
</organism>
<dbReference type="EMBL" id="JAENGY010000217">
    <property type="protein sequence ID" value="KAG6969142.1"/>
    <property type="molecule type" value="Genomic_DNA"/>
</dbReference>
<dbReference type="AlphaFoldDB" id="A0A8J5J8F2"/>
<keyword evidence="2" id="KW-1185">Reference proteome</keyword>
<reference evidence="1" key="1">
    <citation type="submission" date="2021-01" db="EMBL/GenBank/DDBJ databases">
        <title>Phytophthora aleatoria, a newly-described species from Pinus radiata is distinct from Phytophthora cactorum isolates based on comparative genomics.</title>
        <authorList>
            <person name="Mcdougal R."/>
            <person name="Panda P."/>
            <person name="Williams N."/>
            <person name="Studholme D.J."/>
        </authorList>
    </citation>
    <scope>NUCLEOTIDE SEQUENCE</scope>
    <source>
        <strain evidence="1">NZFS 4037</strain>
    </source>
</reference>
<proteinExistence type="predicted"/>
<gene>
    <name evidence="1" type="ORF">JG688_00005445</name>
</gene>
<accession>A0A8J5J8F2</accession>
<evidence type="ECO:0000313" key="2">
    <source>
        <dbReference type="Proteomes" id="UP000709295"/>
    </source>
</evidence>
<evidence type="ECO:0000313" key="1">
    <source>
        <dbReference type="EMBL" id="KAG6969142.1"/>
    </source>
</evidence>